<accession>A0A8H6HDC2</accession>
<organism evidence="2 3">
    <name type="scientific">Ephemerocybe angulata</name>
    <dbReference type="NCBI Taxonomy" id="980116"/>
    <lineage>
        <taxon>Eukaryota</taxon>
        <taxon>Fungi</taxon>
        <taxon>Dikarya</taxon>
        <taxon>Basidiomycota</taxon>
        <taxon>Agaricomycotina</taxon>
        <taxon>Agaricomycetes</taxon>
        <taxon>Agaricomycetidae</taxon>
        <taxon>Agaricales</taxon>
        <taxon>Agaricineae</taxon>
        <taxon>Psathyrellaceae</taxon>
        <taxon>Ephemerocybe</taxon>
    </lineage>
</organism>
<feature type="compositionally biased region" description="Polar residues" evidence="1">
    <location>
        <begin position="27"/>
        <end position="47"/>
    </location>
</feature>
<gene>
    <name evidence="2" type="ORF">DFP72DRAFT_857040</name>
</gene>
<feature type="compositionally biased region" description="Polar residues" evidence="1">
    <location>
        <begin position="63"/>
        <end position="72"/>
    </location>
</feature>
<protein>
    <submittedName>
        <fullName evidence="2">Uncharacterized protein</fullName>
    </submittedName>
</protein>
<dbReference type="EMBL" id="JACGCI010000113">
    <property type="protein sequence ID" value="KAF6744868.1"/>
    <property type="molecule type" value="Genomic_DNA"/>
</dbReference>
<comment type="caution">
    <text evidence="2">The sequence shown here is derived from an EMBL/GenBank/DDBJ whole genome shotgun (WGS) entry which is preliminary data.</text>
</comment>
<reference evidence="2 3" key="1">
    <citation type="submission" date="2020-07" db="EMBL/GenBank/DDBJ databases">
        <title>Comparative genomics of pyrophilous fungi reveals a link between fire events and developmental genes.</title>
        <authorList>
            <consortium name="DOE Joint Genome Institute"/>
            <person name="Steindorff A.S."/>
            <person name="Carver A."/>
            <person name="Calhoun S."/>
            <person name="Stillman K."/>
            <person name="Liu H."/>
            <person name="Lipzen A."/>
            <person name="Pangilinan J."/>
            <person name="Labutti K."/>
            <person name="Bruns T.D."/>
            <person name="Grigoriev I.V."/>
        </authorList>
    </citation>
    <scope>NUCLEOTIDE SEQUENCE [LARGE SCALE GENOMIC DNA]</scope>
    <source>
        <strain evidence="2 3">CBS 144469</strain>
    </source>
</reference>
<name>A0A8H6HDC2_9AGAR</name>
<feature type="region of interest" description="Disordered" evidence="1">
    <location>
        <begin position="1"/>
        <end position="72"/>
    </location>
</feature>
<evidence type="ECO:0000256" key="1">
    <source>
        <dbReference type="SAM" id="MobiDB-lite"/>
    </source>
</evidence>
<dbReference type="AlphaFoldDB" id="A0A8H6HDC2"/>
<keyword evidence="3" id="KW-1185">Reference proteome</keyword>
<sequence length="258" mass="27793">MLHPYSAPFPSPTSPLRLSSSPIGGHSLNTGARPHNSSSNEAPSSHPESAGFYECSGTLDCQGPSSPTTSNASIQSIVSPNVVLSSGGGYASGEVPGFNGPNGTGATGSAFHQRLLDNLLQTGFVEEQLGWMVRSTLDLVGQLIVLNHQRSAIHSAYEHVSRNFDPRPIHTIVNALLSQAFSMRNMTSHVQNSEYPPHYQAMAFPPPPTSDPRHYLSHNQLRQLGSCFCLDPSTFHPVVQEMWETGNPRPNLAFILGP</sequence>
<proteinExistence type="predicted"/>
<evidence type="ECO:0000313" key="2">
    <source>
        <dbReference type="EMBL" id="KAF6744868.1"/>
    </source>
</evidence>
<evidence type="ECO:0000313" key="3">
    <source>
        <dbReference type="Proteomes" id="UP000521943"/>
    </source>
</evidence>
<dbReference type="OrthoDB" id="3116934at2759"/>
<dbReference type="Proteomes" id="UP000521943">
    <property type="component" value="Unassembled WGS sequence"/>
</dbReference>